<dbReference type="InterPro" id="IPR052205">
    <property type="entry name" value="FliO/MopB"/>
</dbReference>
<dbReference type="PANTHER" id="PTHR38766">
    <property type="entry name" value="FLAGELLAR PROTEIN FLIO"/>
    <property type="match status" value="1"/>
</dbReference>
<evidence type="ECO:0000256" key="5">
    <source>
        <dbReference type="ARBA" id="ARBA00022989"/>
    </source>
</evidence>
<dbReference type="Proteomes" id="UP001162800">
    <property type="component" value="Chromosome"/>
</dbReference>
<dbReference type="PANTHER" id="PTHR38766:SF1">
    <property type="entry name" value="FLAGELLAR PROTEIN FLIO"/>
    <property type="match status" value="1"/>
</dbReference>
<keyword evidence="10" id="KW-0969">Cilium</keyword>
<evidence type="ECO:0000256" key="1">
    <source>
        <dbReference type="ARBA" id="ARBA00004117"/>
    </source>
</evidence>
<comment type="subcellular location">
    <subcellularLocation>
        <location evidence="1">Bacterial flagellum basal body</location>
    </subcellularLocation>
    <subcellularLocation>
        <location evidence="2">Cell membrane</location>
    </subcellularLocation>
</comment>
<keyword evidence="5 9" id="KW-1133">Transmembrane helix</keyword>
<sequence length="120" mass="12412">MDSGSLSQTLLAVLAFVAVIAALPWLVRRMQQRQALARGGDVSTRVLSAVAVGAHQRVVTVEVGEGAQRTRLVLGVTAQQINCLHVLDARAGAAPADIATFSQAMASAKTGAADKTPHAE</sequence>
<dbReference type="InterPro" id="IPR022781">
    <property type="entry name" value="Flagellar_biosynth_FliO"/>
</dbReference>
<reference evidence="10" key="1">
    <citation type="submission" date="2022-09" db="EMBL/GenBank/DDBJ databases">
        <title>The complete genome of Acidovorax sp. 5MLIR.</title>
        <authorList>
            <person name="Liu L."/>
            <person name="Yue J."/>
            <person name="Yang F."/>
            <person name="Yuan J."/>
            <person name="Li L."/>
        </authorList>
    </citation>
    <scope>NUCLEOTIDE SEQUENCE</scope>
    <source>
        <strain evidence="10">5MLIR</strain>
    </source>
</reference>
<keyword evidence="7" id="KW-0975">Bacterial flagellum</keyword>
<keyword evidence="4 9" id="KW-0812">Transmembrane</keyword>
<protein>
    <submittedName>
        <fullName evidence="10">Flagellar biosynthetic protein FliO</fullName>
    </submittedName>
</protein>
<evidence type="ECO:0000313" key="11">
    <source>
        <dbReference type="Proteomes" id="UP001162800"/>
    </source>
</evidence>
<evidence type="ECO:0000256" key="3">
    <source>
        <dbReference type="ARBA" id="ARBA00022475"/>
    </source>
</evidence>
<evidence type="ECO:0000256" key="4">
    <source>
        <dbReference type="ARBA" id="ARBA00022692"/>
    </source>
</evidence>
<evidence type="ECO:0000256" key="9">
    <source>
        <dbReference type="SAM" id="Phobius"/>
    </source>
</evidence>
<name>A0ABY6GCW3_9BURK</name>
<keyword evidence="3" id="KW-1003">Cell membrane</keyword>
<evidence type="ECO:0000256" key="6">
    <source>
        <dbReference type="ARBA" id="ARBA00023136"/>
    </source>
</evidence>
<comment type="similarity">
    <text evidence="8">Belongs to the FliO/MopB family.</text>
</comment>
<evidence type="ECO:0000256" key="2">
    <source>
        <dbReference type="ARBA" id="ARBA00004236"/>
    </source>
</evidence>
<evidence type="ECO:0000313" key="10">
    <source>
        <dbReference type="EMBL" id="UYG52895.1"/>
    </source>
</evidence>
<keyword evidence="10" id="KW-0282">Flagellum</keyword>
<keyword evidence="10" id="KW-0966">Cell projection</keyword>
<gene>
    <name evidence="10" type="ORF">M9799_06620</name>
</gene>
<accession>A0ABY6GCW3</accession>
<dbReference type="RefSeq" id="WP_231043207.1">
    <property type="nucleotide sequence ID" value="NZ_CP106881.1"/>
</dbReference>
<keyword evidence="11" id="KW-1185">Reference proteome</keyword>
<evidence type="ECO:0000256" key="7">
    <source>
        <dbReference type="ARBA" id="ARBA00023143"/>
    </source>
</evidence>
<proteinExistence type="inferred from homology"/>
<organism evidence="10 11">
    <name type="scientific">Comamonas endophytica</name>
    <dbReference type="NCBI Taxonomy" id="2949090"/>
    <lineage>
        <taxon>Bacteria</taxon>
        <taxon>Pseudomonadati</taxon>
        <taxon>Pseudomonadota</taxon>
        <taxon>Betaproteobacteria</taxon>
        <taxon>Burkholderiales</taxon>
        <taxon>Comamonadaceae</taxon>
        <taxon>Comamonas</taxon>
    </lineage>
</organism>
<dbReference type="Pfam" id="PF04347">
    <property type="entry name" value="FliO"/>
    <property type="match status" value="1"/>
</dbReference>
<feature type="transmembrane region" description="Helical" evidence="9">
    <location>
        <begin position="6"/>
        <end position="27"/>
    </location>
</feature>
<evidence type="ECO:0000256" key="8">
    <source>
        <dbReference type="ARBA" id="ARBA00037937"/>
    </source>
</evidence>
<keyword evidence="6 9" id="KW-0472">Membrane</keyword>
<dbReference type="EMBL" id="CP106881">
    <property type="protein sequence ID" value="UYG52895.1"/>
    <property type="molecule type" value="Genomic_DNA"/>
</dbReference>